<proteinExistence type="predicted"/>
<evidence type="ECO:0000313" key="2">
    <source>
        <dbReference type="Proteomes" id="UP000886845"/>
    </source>
</evidence>
<accession>A0A9D1NL48</accession>
<protein>
    <submittedName>
        <fullName evidence="1">Uncharacterized protein</fullName>
    </submittedName>
</protein>
<comment type="caution">
    <text evidence="1">The sequence shown here is derived from an EMBL/GenBank/DDBJ whole genome shotgun (WGS) entry which is preliminary data.</text>
</comment>
<reference evidence="1" key="1">
    <citation type="submission" date="2020-10" db="EMBL/GenBank/DDBJ databases">
        <authorList>
            <person name="Gilroy R."/>
        </authorList>
    </citation>
    <scope>NUCLEOTIDE SEQUENCE</scope>
    <source>
        <strain evidence="1">35461</strain>
    </source>
</reference>
<dbReference type="Proteomes" id="UP000886845">
    <property type="component" value="Unassembled WGS sequence"/>
</dbReference>
<evidence type="ECO:0000313" key="1">
    <source>
        <dbReference type="EMBL" id="HIV08612.1"/>
    </source>
</evidence>
<sequence length="654" mass="74465">MSTDTDDIIRLGPEIFAKDAKGALQTRIGTIFLRTPGLVTIRGIHAMQRLAFIDAVNKRRVAQGLPKLTPREEEAEIAESVDLLFDENYALIRPDPDNMPVAIRGDEFLQKFVSKRKIRYLNIQNRQVRDALRTRGEAWRMAPVPRFEEEIRALIENARVGIDGRAIYYYNHLTGTRFLTLGAFRSLGDLPAEELRVLLEEIHVNAGRTNRFANPEIDSLPHGALPAELVQGMDFAAMDEPTLRATYRRLLDAFTAAVDDPCLRDDDPDDPGWRKALSAALIEAPNETGVSSVIEGLSPEYFMQIEWLPGGRVEEGELFFDPIFQEADRHPDDEALSHLCDPRARAILFNYVREYSQIEYVNIGRTRRSLSQRKGQGPRALVYIVELKERHRPRPQVKIIRIQRWTVATHLAAGRPLLQAIIDAEDYTDYVMDRRLGARQLGMHLPPLMMPRTFREVVKAPDGTTHSVQTGYFERDYISGFATNKIPETFYASSAFRQGLCRLLGQAAAPNIIVGRAAVEGGRTIFDDGDEVILLNAFQLPDRLILAEPTGSFVNYKRPYGETIADYAAAMNRRKHLFPDFKLAARTFVESFEDELTRIQRLYRERRAGFDGLFRDRPIDENGSISWRWKCVLERLDNVNAHALARQLMDCIDL</sequence>
<reference evidence="1" key="2">
    <citation type="journal article" date="2021" name="PeerJ">
        <title>Extensive microbial diversity within the chicken gut microbiome revealed by metagenomics and culture.</title>
        <authorList>
            <person name="Gilroy R."/>
            <person name="Ravi A."/>
            <person name="Getino M."/>
            <person name="Pursley I."/>
            <person name="Horton D.L."/>
            <person name="Alikhan N.F."/>
            <person name="Baker D."/>
            <person name="Gharbi K."/>
            <person name="Hall N."/>
            <person name="Watson M."/>
            <person name="Adriaenssens E.M."/>
            <person name="Foster-Nyarko E."/>
            <person name="Jarju S."/>
            <person name="Secka A."/>
            <person name="Antonio M."/>
            <person name="Oren A."/>
            <person name="Chaudhuri R.R."/>
            <person name="La Ragione R."/>
            <person name="Hildebrand F."/>
            <person name="Pallen M.J."/>
        </authorList>
    </citation>
    <scope>NUCLEOTIDE SEQUENCE</scope>
    <source>
        <strain evidence="1">35461</strain>
    </source>
</reference>
<dbReference type="AlphaFoldDB" id="A0A9D1NL48"/>
<gene>
    <name evidence="1" type="ORF">IAC79_00660</name>
</gene>
<organism evidence="1 2">
    <name type="scientific">Candidatus Spyradenecus faecavium</name>
    <dbReference type="NCBI Taxonomy" id="2840947"/>
    <lineage>
        <taxon>Bacteria</taxon>
        <taxon>Pseudomonadati</taxon>
        <taxon>Lentisphaerota</taxon>
        <taxon>Lentisphaeria</taxon>
        <taxon>Lentisphaerales</taxon>
        <taxon>Lentisphaeraceae</taxon>
        <taxon>Lentisphaeraceae incertae sedis</taxon>
        <taxon>Candidatus Spyradenecus</taxon>
    </lineage>
</organism>
<name>A0A9D1NL48_9BACT</name>
<dbReference type="EMBL" id="DVOR01000022">
    <property type="protein sequence ID" value="HIV08612.1"/>
    <property type="molecule type" value="Genomic_DNA"/>
</dbReference>